<reference evidence="2 3" key="1">
    <citation type="submission" date="2024-10" db="EMBL/GenBank/DDBJ databases">
        <title>The Natural Products Discovery Center: Release of the First 8490 Sequenced Strains for Exploring Actinobacteria Biosynthetic Diversity.</title>
        <authorList>
            <person name="Kalkreuter E."/>
            <person name="Kautsar S.A."/>
            <person name="Yang D."/>
            <person name="Bader C.D."/>
            <person name="Teijaro C.N."/>
            <person name="Fluegel L."/>
            <person name="Davis C.M."/>
            <person name="Simpson J.R."/>
            <person name="Lauterbach L."/>
            <person name="Steele A.D."/>
            <person name="Gui C."/>
            <person name="Meng S."/>
            <person name="Li G."/>
            <person name="Viehrig K."/>
            <person name="Ye F."/>
            <person name="Su P."/>
            <person name="Kiefer A.F."/>
            <person name="Nichols A."/>
            <person name="Cepeda A.J."/>
            <person name="Yan W."/>
            <person name="Fan B."/>
            <person name="Jiang Y."/>
            <person name="Adhikari A."/>
            <person name="Zheng C.-J."/>
            <person name="Schuster L."/>
            <person name="Cowan T.M."/>
            <person name="Smanski M.J."/>
            <person name="Chevrette M.G."/>
            <person name="De Carvalho L.P.S."/>
            <person name="Shen B."/>
        </authorList>
    </citation>
    <scope>NUCLEOTIDE SEQUENCE [LARGE SCALE GENOMIC DNA]</scope>
    <source>
        <strain evidence="2 3">NPDC002173</strain>
    </source>
</reference>
<gene>
    <name evidence="2" type="ORF">ACFYXI_33265</name>
</gene>
<protein>
    <submittedName>
        <fullName evidence="2">Sensor histidine kinase</fullName>
    </submittedName>
</protein>
<sequence length="76" mass="8359">MRRSPPNLVIPDDQVQRLFHPFQKLAPDRHGSRDGYGLGLAIVNAVTHAHHATLTTSARPEDGLSITVRFAHGSRP</sequence>
<dbReference type="RefSeq" id="WP_387416707.1">
    <property type="nucleotide sequence ID" value="NZ_JBIASD010000031.1"/>
</dbReference>
<organism evidence="2 3">
    <name type="scientific">Microtetraspora malaysiensis</name>
    <dbReference type="NCBI Taxonomy" id="161358"/>
    <lineage>
        <taxon>Bacteria</taxon>
        <taxon>Bacillati</taxon>
        <taxon>Actinomycetota</taxon>
        <taxon>Actinomycetes</taxon>
        <taxon>Streptosporangiales</taxon>
        <taxon>Streptosporangiaceae</taxon>
        <taxon>Microtetraspora</taxon>
    </lineage>
</organism>
<keyword evidence="3" id="KW-1185">Reference proteome</keyword>
<keyword evidence="2" id="KW-0808">Transferase</keyword>
<evidence type="ECO:0000313" key="3">
    <source>
        <dbReference type="Proteomes" id="UP001602013"/>
    </source>
</evidence>
<feature type="domain" description="Histidine kinase/HSP90-like ATPase" evidence="1">
    <location>
        <begin position="10"/>
        <end position="70"/>
    </location>
</feature>
<accession>A0ABW6T385</accession>
<dbReference type="Pfam" id="PF02518">
    <property type="entry name" value="HATPase_c"/>
    <property type="match status" value="1"/>
</dbReference>
<dbReference type="InterPro" id="IPR003594">
    <property type="entry name" value="HATPase_dom"/>
</dbReference>
<dbReference type="GO" id="GO:0016301">
    <property type="term" value="F:kinase activity"/>
    <property type="evidence" value="ECO:0007669"/>
    <property type="project" value="UniProtKB-KW"/>
</dbReference>
<evidence type="ECO:0000259" key="1">
    <source>
        <dbReference type="Pfam" id="PF02518"/>
    </source>
</evidence>
<dbReference type="InterPro" id="IPR036890">
    <property type="entry name" value="HATPase_C_sf"/>
</dbReference>
<comment type="caution">
    <text evidence="2">The sequence shown here is derived from an EMBL/GenBank/DDBJ whole genome shotgun (WGS) entry which is preliminary data.</text>
</comment>
<dbReference type="SUPFAM" id="SSF55874">
    <property type="entry name" value="ATPase domain of HSP90 chaperone/DNA topoisomerase II/histidine kinase"/>
    <property type="match status" value="1"/>
</dbReference>
<dbReference type="Gene3D" id="3.30.565.10">
    <property type="entry name" value="Histidine kinase-like ATPase, C-terminal domain"/>
    <property type="match status" value="1"/>
</dbReference>
<evidence type="ECO:0000313" key="2">
    <source>
        <dbReference type="EMBL" id="MFF3670468.1"/>
    </source>
</evidence>
<keyword evidence="2" id="KW-0418">Kinase</keyword>
<proteinExistence type="predicted"/>
<dbReference type="Proteomes" id="UP001602013">
    <property type="component" value="Unassembled WGS sequence"/>
</dbReference>
<dbReference type="EMBL" id="JBIASD010000031">
    <property type="protein sequence ID" value="MFF3670468.1"/>
    <property type="molecule type" value="Genomic_DNA"/>
</dbReference>
<name>A0ABW6T385_9ACTN</name>